<comment type="catalytic activity">
    <reaction evidence="14 15">
        <text>beta-D-fructose 6-phosphate + ATP = beta-D-fructose 1,6-bisphosphate + ADP + H(+)</text>
        <dbReference type="Rhea" id="RHEA:16109"/>
        <dbReference type="ChEBI" id="CHEBI:15378"/>
        <dbReference type="ChEBI" id="CHEBI:30616"/>
        <dbReference type="ChEBI" id="CHEBI:32966"/>
        <dbReference type="ChEBI" id="CHEBI:57634"/>
        <dbReference type="ChEBI" id="CHEBI:456216"/>
        <dbReference type="EC" id="2.7.1.11"/>
    </reaction>
</comment>
<comment type="similarity">
    <text evidence="15">Belongs to the phosphofructokinase type A (PFKA) family. ATP-dependent PFK group I subfamily. Prokaryotic clade 'B1' sub-subfamily.</text>
</comment>
<keyword evidence="5 15" id="KW-0963">Cytoplasm</keyword>
<sequence>MIKRIGVLTSGGDAPGMNAAIRAVTRVAINSGIEVFGIYDGYRGMVEGRIEPLTRQSVGDIIDRGGTLLGSARLPEFKDSTVREKAIEQLHKRGIEAVVVIGGDGSYRGALALTEMGINCIGLPGTIDNDISSTDFTIGFDTALHTVVDAVDKLRDTSSSHHRCSVVEVMGNRCGDLALWAGLACGAEIVVTAQTGFEETEVLERLRDFDLVRKKRHAIVIISEKITDVHMFAKKISQTTGFSGRATVLGHVQRGGSPTPTDRVMASRMGEKAVDLLMQGIGGQCVSIRDNAIVGVPIEEALNIPRASRRQLQNLFDRLV</sequence>
<dbReference type="RefSeq" id="WP_160624799.1">
    <property type="nucleotide sequence ID" value="NZ_WUUQ01000002.1"/>
</dbReference>
<feature type="binding site" description="in other chain" evidence="15">
    <location>
        <begin position="170"/>
        <end position="172"/>
    </location>
    <ligand>
        <name>substrate</name>
        <note>ligand shared between dimeric partners</note>
    </ligand>
</feature>
<feature type="active site" description="Proton acceptor" evidence="15">
    <location>
        <position position="128"/>
    </location>
</feature>
<comment type="subunit">
    <text evidence="15">Homotetramer.</text>
</comment>
<dbReference type="PIRSF" id="PIRSF000532">
    <property type="entry name" value="ATP_PFK_prok"/>
    <property type="match status" value="1"/>
</dbReference>
<evidence type="ECO:0000256" key="9">
    <source>
        <dbReference type="ARBA" id="ARBA00022741"/>
    </source>
</evidence>
<feature type="binding site" description="in other chain" evidence="15">
    <location>
        <begin position="186"/>
        <end position="188"/>
    </location>
    <ligand>
        <name>ADP</name>
        <dbReference type="ChEBI" id="CHEBI:456216"/>
        <note>allosteric activator; ligand shared between dimeric partners</note>
    </ligand>
</feature>
<keyword evidence="6 15" id="KW-0021">Allosteric enzyme</keyword>
<feature type="binding site" evidence="15">
    <location>
        <begin position="103"/>
        <end position="106"/>
    </location>
    <ligand>
        <name>ATP</name>
        <dbReference type="ChEBI" id="CHEBI:30616"/>
    </ligand>
</feature>
<dbReference type="UniPathway" id="UPA00109">
    <property type="reaction ID" value="UER00182"/>
</dbReference>
<keyword evidence="8 15" id="KW-0479">Metal-binding</keyword>
<dbReference type="NCBIfam" id="NF002872">
    <property type="entry name" value="PRK03202.1"/>
    <property type="match status" value="1"/>
</dbReference>
<reference evidence="17 18" key="2">
    <citation type="submission" date="2020-01" db="EMBL/GenBank/DDBJ databases">
        <title>Clostridiaceae sp. nov. isolated from the gut of human by culturomics.</title>
        <authorList>
            <person name="Chang Y."/>
        </authorList>
    </citation>
    <scope>NUCLEOTIDE SEQUENCE [LARGE SCALE GENOMIC DNA]</scope>
    <source>
        <strain evidence="17 18">DONG20-135</strain>
    </source>
</reference>
<feature type="binding site" description="in other chain" evidence="15">
    <location>
        <begin position="251"/>
        <end position="254"/>
    </location>
    <ligand>
        <name>substrate</name>
        <note>ligand shared between dimeric partners</note>
    </ligand>
</feature>
<dbReference type="InterPro" id="IPR035966">
    <property type="entry name" value="PKF_sf"/>
</dbReference>
<evidence type="ECO:0000256" key="11">
    <source>
        <dbReference type="ARBA" id="ARBA00022840"/>
    </source>
</evidence>
<evidence type="ECO:0000256" key="8">
    <source>
        <dbReference type="ARBA" id="ARBA00022723"/>
    </source>
</evidence>
<keyword evidence="7 15" id="KW-0808">Transferase</keyword>
<dbReference type="EC" id="2.7.1.11" evidence="15"/>
<comment type="subcellular location">
    <subcellularLocation>
        <location evidence="3 15">Cytoplasm</location>
    </subcellularLocation>
</comment>
<dbReference type="GO" id="GO:0061621">
    <property type="term" value="P:canonical glycolysis"/>
    <property type="evidence" value="ECO:0007669"/>
    <property type="project" value="TreeGrafter"/>
</dbReference>
<feature type="binding site" evidence="15">
    <location>
        <position position="163"/>
    </location>
    <ligand>
        <name>substrate</name>
        <note>ligand shared between dimeric partners</note>
    </ligand>
</feature>
<dbReference type="AlphaFoldDB" id="A0A6N8U615"/>
<feature type="binding site" description="in other chain" evidence="15">
    <location>
        <position position="224"/>
    </location>
    <ligand>
        <name>substrate</name>
        <note>ligand shared between dimeric partners</note>
    </ligand>
</feature>
<evidence type="ECO:0000259" key="16">
    <source>
        <dbReference type="Pfam" id="PF00365"/>
    </source>
</evidence>
<dbReference type="PANTHER" id="PTHR13697:SF4">
    <property type="entry name" value="ATP-DEPENDENT 6-PHOSPHOFRUCTOKINASE"/>
    <property type="match status" value="1"/>
</dbReference>
<evidence type="ECO:0000256" key="10">
    <source>
        <dbReference type="ARBA" id="ARBA00022777"/>
    </source>
</evidence>
<dbReference type="InterPro" id="IPR000023">
    <property type="entry name" value="Phosphofructokinase_dom"/>
</dbReference>
<evidence type="ECO:0000256" key="5">
    <source>
        <dbReference type="ARBA" id="ARBA00022490"/>
    </source>
</evidence>
<dbReference type="Gene3D" id="3.40.50.450">
    <property type="match status" value="1"/>
</dbReference>
<evidence type="ECO:0000256" key="3">
    <source>
        <dbReference type="ARBA" id="ARBA00004496"/>
    </source>
</evidence>
<dbReference type="GO" id="GO:0030388">
    <property type="term" value="P:fructose 1,6-bisphosphate metabolic process"/>
    <property type="evidence" value="ECO:0007669"/>
    <property type="project" value="TreeGrafter"/>
</dbReference>
<dbReference type="NCBIfam" id="TIGR02482">
    <property type="entry name" value="PFKA_ATP"/>
    <property type="match status" value="1"/>
</dbReference>
<keyword evidence="18" id="KW-1185">Reference proteome</keyword>
<evidence type="ECO:0000256" key="4">
    <source>
        <dbReference type="ARBA" id="ARBA00004679"/>
    </source>
</evidence>
<dbReference type="GO" id="GO:0046872">
    <property type="term" value="F:metal ion binding"/>
    <property type="evidence" value="ECO:0007669"/>
    <property type="project" value="UniProtKB-KW"/>
</dbReference>
<keyword evidence="11 15" id="KW-0067">ATP-binding</keyword>
<dbReference type="HAMAP" id="MF_00339">
    <property type="entry name" value="Phosphofructokinase_I_B1"/>
    <property type="match status" value="1"/>
</dbReference>
<dbReference type="FunFam" id="3.40.50.450:FF:000001">
    <property type="entry name" value="ATP-dependent 6-phosphofructokinase"/>
    <property type="match status" value="1"/>
</dbReference>
<dbReference type="GO" id="GO:0048029">
    <property type="term" value="F:monosaccharide binding"/>
    <property type="evidence" value="ECO:0007669"/>
    <property type="project" value="TreeGrafter"/>
</dbReference>
<feature type="binding site" evidence="15">
    <location>
        <position position="104"/>
    </location>
    <ligand>
        <name>Mg(2+)</name>
        <dbReference type="ChEBI" id="CHEBI:18420"/>
        <note>catalytic</note>
    </ligand>
</feature>
<feature type="binding site" evidence="15">
    <location>
        <begin position="22"/>
        <end position="26"/>
    </location>
    <ligand>
        <name>ADP</name>
        <dbReference type="ChEBI" id="CHEBI:456216"/>
        <note>allosteric activator; ligand shared between dimeric partners</note>
    </ligand>
</feature>
<evidence type="ECO:0000256" key="7">
    <source>
        <dbReference type="ARBA" id="ARBA00022679"/>
    </source>
</evidence>
<keyword evidence="13 15" id="KW-0324">Glycolysis</keyword>
<evidence type="ECO:0000256" key="1">
    <source>
        <dbReference type="ARBA" id="ARBA00001946"/>
    </source>
</evidence>
<reference evidence="17 18" key="1">
    <citation type="submission" date="2019-12" db="EMBL/GenBank/DDBJ databases">
        <authorList>
            <person name="Yang R."/>
        </authorList>
    </citation>
    <scope>NUCLEOTIDE SEQUENCE [LARGE SCALE GENOMIC DNA]</scope>
    <source>
        <strain evidence="17 18">DONG20-135</strain>
    </source>
</reference>
<feature type="binding site" description="in other chain" evidence="15">
    <location>
        <position position="155"/>
    </location>
    <ligand>
        <name>ADP</name>
        <dbReference type="ChEBI" id="CHEBI:456216"/>
        <note>allosteric activator; ligand shared between dimeric partners</note>
    </ligand>
</feature>
<evidence type="ECO:0000256" key="12">
    <source>
        <dbReference type="ARBA" id="ARBA00022842"/>
    </source>
</evidence>
<comment type="caution">
    <text evidence="17">The sequence shown here is derived from an EMBL/GenBank/DDBJ whole genome shotgun (WGS) entry which is preliminary data.</text>
</comment>
<keyword evidence="10 15" id="KW-0418">Kinase</keyword>
<gene>
    <name evidence="15 17" type="primary">pfkA</name>
    <name evidence="17" type="ORF">GSF08_05280</name>
</gene>
<dbReference type="InterPro" id="IPR012003">
    <property type="entry name" value="ATP_PFK_prok-type"/>
</dbReference>
<keyword evidence="12 15" id="KW-0460">Magnesium</keyword>
<dbReference type="InterPro" id="IPR022953">
    <property type="entry name" value="ATP_PFK"/>
</dbReference>
<dbReference type="GO" id="GO:0042802">
    <property type="term" value="F:identical protein binding"/>
    <property type="evidence" value="ECO:0007669"/>
    <property type="project" value="TreeGrafter"/>
</dbReference>
<dbReference type="SUPFAM" id="SSF53784">
    <property type="entry name" value="Phosphofructokinase"/>
    <property type="match status" value="1"/>
</dbReference>
<dbReference type="Pfam" id="PF00365">
    <property type="entry name" value="PFK"/>
    <property type="match status" value="1"/>
</dbReference>
<dbReference type="InterPro" id="IPR015912">
    <property type="entry name" value="Phosphofructokinase_CS"/>
</dbReference>
<dbReference type="GO" id="GO:0003872">
    <property type="term" value="F:6-phosphofructokinase activity"/>
    <property type="evidence" value="ECO:0007669"/>
    <property type="project" value="UniProtKB-UniRule"/>
</dbReference>
<dbReference type="PROSITE" id="PS00433">
    <property type="entry name" value="PHOSPHOFRUCTOKINASE"/>
    <property type="match status" value="1"/>
</dbReference>
<dbReference type="EMBL" id="WUUQ01000002">
    <property type="protein sequence ID" value="MXQ73341.1"/>
    <property type="molecule type" value="Genomic_DNA"/>
</dbReference>
<evidence type="ECO:0000256" key="13">
    <source>
        <dbReference type="ARBA" id="ARBA00023152"/>
    </source>
</evidence>
<dbReference type="PRINTS" id="PR00476">
    <property type="entry name" value="PHFRCTKINASE"/>
</dbReference>
<dbReference type="GO" id="GO:0005945">
    <property type="term" value="C:6-phosphofructokinase complex"/>
    <property type="evidence" value="ECO:0007669"/>
    <property type="project" value="TreeGrafter"/>
</dbReference>
<evidence type="ECO:0000313" key="18">
    <source>
        <dbReference type="Proteomes" id="UP000434036"/>
    </source>
</evidence>
<name>A0A6N8U615_9FIRM</name>
<comment type="caution">
    <text evidence="15">Lacks conserved residue(s) required for the propagation of feature annotation.</text>
</comment>
<comment type="function">
    <text evidence="2 15">Catalyzes the phosphorylation of D-fructose 6-phosphate to fructose 1,6-bisphosphate by ATP, the first committing step of glycolysis.</text>
</comment>
<feature type="binding site" description="in other chain" evidence="15">
    <location>
        <begin position="215"/>
        <end position="217"/>
    </location>
    <ligand>
        <name>ADP</name>
        <dbReference type="ChEBI" id="CHEBI:456216"/>
        <note>allosteric activator; ligand shared between dimeric partners</note>
    </ligand>
</feature>
<accession>A0A6N8U615</accession>
<dbReference type="Gene3D" id="3.40.50.460">
    <property type="entry name" value="Phosphofructokinase domain"/>
    <property type="match status" value="1"/>
</dbReference>
<evidence type="ECO:0000256" key="2">
    <source>
        <dbReference type="ARBA" id="ARBA00002659"/>
    </source>
</evidence>
<feature type="binding site" description="in other chain" evidence="15">
    <location>
        <begin position="126"/>
        <end position="128"/>
    </location>
    <ligand>
        <name>substrate</name>
        <note>ligand shared between dimeric partners</note>
    </ligand>
</feature>
<evidence type="ECO:0000256" key="15">
    <source>
        <dbReference type="HAMAP-Rule" id="MF_00339"/>
    </source>
</evidence>
<dbReference type="GO" id="GO:0006002">
    <property type="term" value="P:fructose 6-phosphate metabolic process"/>
    <property type="evidence" value="ECO:0007669"/>
    <property type="project" value="UniProtKB-UniRule"/>
</dbReference>
<organism evidence="17 18">
    <name type="scientific">Copranaerobaculum intestinale</name>
    <dbReference type="NCBI Taxonomy" id="2692629"/>
    <lineage>
        <taxon>Bacteria</taxon>
        <taxon>Bacillati</taxon>
        <taxon>Bacillota</taxon>
        <taxon>Erysipelotrichia</taxon>
        <taxon>Erysipelotrichales</taxon>
        <taxon>Erysipelotrichaceae</taxon>
        <taxon>Copranaerobaculum</taxon>
    </lineage>
</organism>
<dbReference type="FunFam" id="3.40.50.460:FF:000002">
    <property type="entry name" value="ATP-dependent 6-phosphofructokinase"/>
    <property type="match status" value="1"/>
</dbReference>
<evidence type="ECO:0000256" key="14">
    <source>
        <dbReference type="ARBA" id="ARBA00048070"/>
    </source>
</evidence>
<comment type="pathway">
    <text evidence="4 15">Carbohydrate degradation; glycolysis; D-glyceraldehyde 3-phosphate and glycerone phosphate from D-glucose: step 3/4.</text>
</comment>
<dbReference type="PANTHER" id="PTHR13697">
    <property type="entry name" value="PHOSPHOFRUCTOKINASE"/>
    <property type="match status" value="1"/>
</dbReference>
<keyword evidence="9 15" id="KW-0547">Nucleotide-binding</keyword>
<evidence type="ECO:0000313" key="17">
    <source>
        <dbReference type="EMBL" id="MXQ73341.1"/>
    </source>
</evidence>
<dbReference type="GO" id="GO:0016208">
    <property type="term" value="F:AMP binding"/>
    <property type="evidence" value="ECO:0007669"/>
    <property type="project" value="TreeGrafter"/>
</dbReference>
<dbReference type="GO" id="GO:0070095">
    <property type="term" value="F:fructose-6-phosphate binding"/>
    <property type="evidence" value="ECO:0007669"/>
    <property type="project" value="TreeGrafter"/>
</dbReference>
<feature type="binding site" evidence="15">
    <location>
        <position position="245"/>
    </location>
    <ligand>
        <name>substrate</name>
        <note>ligand shared between dimeric partners</note>
    </ligand>
</feature>
<feature type="binding site" evidence="15">
    <location>
        <begin position="73"/>
        <end position="74"/>
    </location>
    <ligand>
        <name>ATP</name>
        <dbReference type="ChEBI" id="CHEBI:30616"/>
    </ligand>
</feature>
<comment type="cofactor">
    <cofactor evidence="1 15">
        <name>Mg(2+)</name>
        <dbReference type="ChEBI" id="CHEBI:18420"/>
    </cofactor>
</comment>
<dbReference type="Proteomes" id="UP000434036">
    <property type="component" value="Unassembled WGS sequence"/>
</dbReference>
<dbReference type="GO" id="GO:0005524">
    <property type="term" value="F:ATP binding"/>
    <property type="evidence" value="ECO:0007669"/>
    <property type="project" value="UniProtKB-UniRule"/>
</dbReference>
<proteinExistence type="inferred from homology"/>
<feature type="binding site" evidence="15">
    <location>
        <position position="12"/>
    </location>
    <ligand>
        <name>ATP</name>
        <dbReference type="ChEBI" id="CHEBI:30616"/>
    </ligand>
</feature>
<comment type="activity regulation">
    <text evidence="15">Allosterically activated by ADP and other diphosphonucleosides, and allosterically inhibited by phosphoenolpyruvate.</text>
</comment>
<dbReference type="InterPro" id="IPR012828">
    <property type="entry name" value="PFKA_ATP_prok"/>
</dbReference>
<protein>
    <recommendedName>
        <fullName evidence="15">ATP-dependent 6-phosphofructokinase</fullName>
        <shortName evidence="15">ATP-PFK</shortName>
        <shortName evidence="15">Phosphofructokinase</shortName>
        <ecNumber evidence="15">2.7.1.11</ecNumber>
    </recommendedName>
    <alternativeName>
        <fullName evidence="15">Phosphohexokinase</fullName>
    </alternativeName>
</protein>
<evidence type="ECO:0000256" key="6">
    <source>
        <dbReference type="ARBA" id="ARBA00022533"/>
    </source>
</evidence>
<feature type="domain" description="Phosphofructokinase" evidence="16">
    <location>
        <begin position="4"/>
        <end position="277"/>
    </location>
</feature>